<accession>A0ABD3PYU9</accession>
<comment type="caution">
    <text evidence="1">The sequence shown here is derived from an EMBL/GenBank/DDBJ whole genome shotgun (WGS) entry which is preliminary data.</text>
</comment>
<name>A0ABD3PYU9_9STRA</name>
<gene>
    <name evidence="1" type="ORF">HJC23_003823</name>
</gene>
<protein>
    <submittedName>
        <fullName evidence="1">Uncharacterized protein</fullName>
    </submittedName>
</protein>
<reference evidence="1 2" key="1">
    <citation type="journal article" date="2020" name="G3 (Bethesda)">
        <title>Improved Reference Genome for Cyclotella cryptica CCMP332, a Model for Cell Wall Morphogenesis, Salinity Adaptation, and Lipid Production in Diatoms (Bacillariophyta).</title>
        <authorList>
            <person name="Roberts W.R."/>
            <person name="Downey K.M."/>
            <person name="Ruck E.C."/>
            <person name="Traller J.C."/>
            <person name="Alverson A.J."/>
        </authorList>
    </citation>
    <scope>NUCLEOTIDE SEQUENCE [LARGE SCALE GENOMIC DNA]</scope>
    <source>
        <strain evidence="1 2">CCMP332</strain>
    </source>
</reference>
<dbReference type="AlphaFoldDB" id="A0ABD3PYU9"/>
<evidence type="ECO:0000313" key="2">
    <source>
        <dbReference type="Proteomes" id="UP001516023"/>
    </source>
</evidence>
<keyword evidence="2" id="KW-1185">Reference proteome</keyword>
<sequence length="415" mass="46289">MKGEFTSMFQNSMSLHDYYIIDHASPRVNPPIRPSPSLVSFEDDACNIIRANYAIGQKKQQSSPCSSWINRDYECLPEIPLLYPIERTNTVVQCSDPHLIADRIICSLQKLSITANFNASDASLCAETLDHTEFYVRMYKYKNQDILVEVQRSKGESFNYVKYARVILASARGDEVDFETENRKRSSSASLSYIPASISCNQQDSDTYNETEVSSVHHVEDLIQKDRVDAHQLGMHTLLLLTDCERSLVSESASQVVLQGNENGPSVIKDFVYSLISGPLLNNTSSPCEVDVFAIREQEIMRNTALAVLGNSLQSVSESHPSDLKKLLHTNEWKGNSGIVDVLLSELSNAECRLHDAYQAARCIRILLETSSETKQELLNRNVAATLKDAYLIGVSKHSLLAAECKEALDLISGV</sequence>
<dbReference type="Proteomes" id="UP001516023">
    <property type="component" value="Unassembled WGS sequence"/>
</dbReference>
<organism evidence="1 2">
    <name type="scientific">Cyclotella cryptica</name>
    <dbReference type="NCBI Taxonomy" id="29204"/>
    <lineage>
        <taxon>Eukaryota</taxon>
        <taxon>Sar</taxon>
        <taxon>Stramenopiles</taxon>
        <taxon>Ochrophyta</taxon>
        <taxon>Bacillariophyta</taxon>
        <taxon>Coscinodiscophyceae</taxon>
        <taxon>Thalassiosirophycidae</taxon>
        <taxon>Stephanodiscales</taxon>
        <taxon>Stephanodiscaceae</taxon>
        <taxon>Cyclotella</taxon>
    </lineage>
</organism>
<evidence type="ECO:0000313" key="1">
    <source>
        <dbReference type="EMBL" id="KAL3793313.1"/>
    </source>
</evidence>
<dbReference type="EMBL" id="JABMIG020000092">
    <property type="protein sequence ID" value="KAL3793313.1"/>
    <property type="molecule type" value="Genomic_DNA"/>
</dbReference>
<proteinExistence type="predicted"/>